<dbReference type="InterPro" id="IPR002734">
    <property type="entry name" value="RibDG_C"/>
</dbReference>
<evidence type="ECO:0000256" key="5">
    <source>
        <dbReference type="ARBA" id="ARBA00012766"/>
    </source>
</evidence>
<dbReference type="GO" id="GO:0008835">
    <property type="term" value="F:diaminohydroxyphosphoribosylaminopyrimidine deaminase activity"/>
    <property type="evidence" value="ECO:0007669"/>
    <property type="project" value="UniProtKB-EC"/>
</dbReference>
<feature type="domain" description="CMP/dCMP-type deaminase" evidence="11">
    <location>
        <begin position="202"/>
        <end position="328"/>
    </location>
</feature>
<accession>A0A1Q8CXB6</accession>
<evidence type="ECO:0000256" key="2">
    <source>
        <dbReference type="ARBA" id="ARBA00004882"/>
    </source>
</evidence>
<keyword evidence="8" id="KW-0560">Oxidoreductase</keyword>
<comment type="pathway">
    <text evidence="2">Cofactor biosynthesis; riboflavin biosynthesis; 5-amino-6-(D-ribitylamino)uracil from GTP: step 2/4.</text>
</comment>
<dbReference type="InterPro" id="IPR016193">
    <property type="entry name" value="Cytidine_deaminase-like"/>
</dbReference>
<dbReference type="Proteomes" id="UP000185596">
    <property type="component" value="Unassembled WGS sequence"/>
</dbReference>
<evidence type="ECO:0000256" key="6">
    <source>
        <dbReference type="ARBA" id="ARBA00019930"/>
    </source>
</evidence>
<comment type="function">
    <text evidence="1">Converts 2,5-diamino-6-(ribosylamino)-4(3h)-pyrimidinone 5'-phosphate into 5-amino-6-(ribosylamino)-2,4(1h,3h)-pyrimidinedione 5'-phosphate.</text>
</comment>
<evidence type="ECO:0000259" key="11">
    <source>
        <dbReference type="PROSITE" id="PS51747"/>
    </source>
</evidence>
<dbReference type="RefSeq" id="WP_075124119.1">
    <property type="nucleotide sequence ID" value="NZ_MSIE01000004.1"/>
</dbReference>
<reference evidence="12 13" key="1">
    <citation type="submission" date="2016-12" db="EMBL/GenBank/DDBJ databases">
        <title>The draft genome sequence of Actinophytocola sp. 11-183.</title>
        <authorList>
            <person name="Wang W."/>
            <person name="Yuan L."/>
        </authorList>
    </citation>
    <scope>NUCLEOTIDE SEQUENCE [LARGE SCALE GENOMIC DNA]</scope>
    <source>
        <strain evidence="12 13">11-183</strain>
    </source>
</reference>
<dbReference type="Gene3D" id="3.40.430.10">
    <property type="entry name" value="Dihydrofolate Reductase, subunit A"/>
    <property type="match status" value="2"/>
</dbReference>
<dbReference type="STRING" id="1912961.BU204_03830"/>
<evidence type="ECO:0000256" key="10">
    <source>
        <dbReference type="ARBA" id="ARBA00049886"/>
    </source>
</evidence>
<comment type="similarity">
    <text evidence="3">In the N-terminal section; belongs to the cytidine and deoxycytidylate deaminase family.</text>
</comment>
<comment type="caution">
    <text evidence="12">The sequence shown here is derived from an EMBL/GenBank/DDBJ whole genome shotgun (WGS) entry which is preliminary data.</text>
</comment>
<dbReference type="EMBL" id="MSIE01000004">
    <property type="protein sequence ID" value="OLF18994.1"/>
    <property type="molecule type" value="Genomic_DNA"/>
</dbReference>
<evidence type="ECO:0000256" key="8">
    <source>
        <dbReference type="ARBA" id="ARBA00023002"/>
    </source>
</evidence>
<dbReference type="SUPFAM" id="SSF53927">
    <property type="entry name" value="Cytidine deaminase-like"/>
    <property type="match status" value="1"/>
</dbReference>
<dbReference type="InterPro" id="IPR050765">
    <property type="entry name" value="Riboflavin_Biosynth_HTPR"/>
</dbReference>
<evidence type="ECO:0000313" key="13">
    <source>
        <dbReference type="Proteomes" id="UP000185596"/>
    </source>
</evidence>
<keyword evidence="13" id="KW-1185">Reference proteome</keyword>
<sequence length="348" mass="38219">MTTRPYVLLSAAMSIDGYLDDATDQRLVLSNDLDWDRVDEVRAGCDAILVGANTVRRDNPRLVIRSAARRERRVASGLPADPIKVVLSRSGDLDPAAAFFTTGEGEKLVHADIDTMLADLAARGVRRLMVEGGTGTHTSFLTRGLADELHLVVAPFFVGDAAAPRFVHDGRFPWDRDRRATLAEVRKIGNVVLHRYLLSEREVDRYWLEQAVELSRRCPPSDTAFAVGAVVVDAHGEEIARGYSRETDDRVHAEEAALARLDPADPRLATATIYSSLEPCSRRRSRPRTCTRLILDAGLPRVVFALREPPTFVDGEGAELLAAAGREVVERPDLAAGVREVNRSLLPA</sequence>
<dbReference type="Pfam" id="PF01872">
    <property type="entry name" value="RibD_C"/>
    <property type="match status" value="1"/>
</dbReference>
<dbReference type="Pfam" id="PF00383">
    <property type="entry name" value="dCMP_cyt_deam_1"/>
    <property type="match status" value="1"/>
</dbReference>
<dbReference type="GO" id="GO:0008703">
    <property type="term" value="F:5-amino-6-(5-phosphoribosylamino)uracil reductase activity"/>
    <property type="evidence" value="ECO:0007669"/>
    <property type="project" value="UniProtKB-EC"/>
</dbReference>
<protein>
    <recommendedName>
        <fullName evidence="6">Riboflavin biosynthesis protein RibD</fullName>
        <ecNumber evidence="5">3.5.4.26</ecNumber>
    </recommendedName>
</protein>
<evidence type="ECO:0000256" key="9">
    <source>
        <dbReference type="ARBA" id="ARBA00049861"/>
    </source>
</evidence>
<name>A0A1Q8CXB6_9PSEU</name>
<comment type="catalytic activity">
    <reaction evidence="10">
        <text>2,5-diamino-6-hydroxy-4-(5-phosphoribosylamino)-pyrimidine + H2O + H(+) = 5-amino-6-(5-phospho-D-ribosylamino)uracil + NH4(+)</text>
        <dbReference type="Rhea" id="RHEA:21868"/>
        <dbReference type="ChEBI" id="CHEBI:15377"/>
        <dbReference type="ChEBI" id="CHEBI:15378"/>
        <dbReference type="ChEBI" id="CHEBI:28938"/>
        <dbReference type="ChEBI" id="CHEBI:58453"/>
        <dbReference type="ChEBI" id="CHEBI:58614"/>
        <dbReference type="EC" id="3.5.4.26"/>
    </reaction>
</comment>
<dbReference type="InterPro" id="IPR002125">
    <property type="entry name" value="CMP_dCMP_dom"/>
</dbReference>
<dbReference type="UniPathway" id="UPA00275">
    <property type="reaction ID" value="UER00401"/>
</dbReference>
<gene>
    <name evidence="12" type="ORF">BU204_03830</name>
</gene>
<dbReference type="SUPFAM" id="SSF53597">
    <property type="entry name" value="Dihydrofolate reductase-like"/>
    <property type="match status" value="1"/>
</dbReference>
<comment type="catalytic activity">
    <reaction evidence="9">
        <text>5-amino-6-(5-phospho-D-ribitylamino)uracil + NADP(+) = 5-amino-6-(5-phospho-D-ribosylamino)uracil + NADPH + H(+)</text>
        <dbReference type="Rhea" id="RHEA:17845"/>
        <dbReference type="ChEBI" id="CHEBI:15378"/>
        <dbReference type="ChEBI" id="CHEBI:57783"/>
        <dbReference type="ChEBI" id="CHEBI:58349"/>
        <dbReference type="ChEBI" id="CHEBI:58421"/>
        <dbReference type="ChEBI" id="CHEBI:58453"/>
        <dbReference type="EC" id="1.1.1.193"/>
    </reaction>
</comment>
<evidence type="ECO:0000256" key="1">
    <source>
        <dbReference type="ARBA" id="ARBA00002151"/>
    </source>
</evidence>
<comment type="similarity">
    <text evidence="4">In the C-terminal section; belongs to the HTP reductase family.</text>
</comment>
<organism evidence="12 13">
    <name type="scientific">Actinophytocola xanthii</name>
    <dbReference type="NCBI Taxonomy" id="1912961"/>
    <lineage>
        <taxon>Bacteria</taxon>
        <taxon>Bacillati</taxon>
        <taxon>Actinomycetota</taxon>
        <taxon>Actinomycetes</taxon>
        <taxon>Pseudonocardiales</taxon>
        <taxon>Pseudonocardiaceae</taxon>
    </lineage>
</organism>
<keyword evidence="7" id="KW-0521">NADP</keyword>
<dbReference type="GO" id="GO:0009231">
    <property type="term" value="P:riboflavin biosynthetic process"/>
    <property type="evidence" value="ECO:0007669"/>
    <property type="project" value="UniProtKB-UniPathway"/>
</dbReference>
<evidence type="ECO:0000313" key="12">
    <source>
        <dbReference type="EMBL" id="OLF18994.1"/>
    </source>
</evidence>
<dbReference type="InterPro" id="IPR024072">
    <property type="entry name" value="DHFR-like_dom_sf"/>
</dbReference>
<dbReference type="EC" id="3.5.4.26" evidence="5"/>
<dbReference type="Gene3D" id="3.40.140.10">
    <property type="entry name" value="Cytidine Deaminase, domain 2"/>
    <property type="match status" value="1"/>
</dbReference>
<dbReference type="AlphaFoldDB" id="A0A1Q8CXB6"/>
<evidence type="ECO:0000256" key="7">
    <source>
        <dbReference type="ARBA" id="ARBA00022857"/>
    </source>
</evidence>
<evidence type="ECO:0000256" key="4">
    <source>
        <dbReference type="ARBA" id="ARBA00007417"/>
    </source>
</evidence>
<evidence type="ECO:0000256" key="3">
    <source>
        <dbReference type="ARBA" id="ARBA00005259"/>
    </source>
</evidence>
<dbReference type="PANTHER" id="PTHR38011">
    <property type="entry name" value="DIHYDROFOLATE REDUCTASE FAMILY PROTEIN (AFU_ORTHOLOGUE AFUA_8G06820)"/>
    <property type="match status" value="1"/>
</dbReference>
<dbReference type="PROSITE" id="PS51747">
    <property type="entry name" value="CYT_DCMP_DEAMINASES_2"/>
    <property type="match status" value="1"/>
</dbReference>
<dbReference type="OrthoDB" id="9800865at2"/>
<proteinExistence type="inferred from homology"/>
<dbReference type="PANTHER" id="PTHR38011:SF7">
    <property type="entry name" value="2,5-DIAMINO-6-RIBOSYLAMINO-4(3H)-PYRIMIDINONE 5'-PHOSPHATE REDUCTASE"/>
    <property type="match status" value="1"/>
</dbReference>